<sequence length="53" mass="6142">MGIRYKGCPCYIQDWLYVTVNDLSAVEVVESAEKIDGVLLKRVKRRGGWWRLA</sequence>
<name>A0A1R3I635_COCAP</name>
<reference evidence="1 2" key="1">
    <citation type="submission" date="2013-09" db="EMBL/GenBank/DDBJ databases">
        <title>Corchorus capsularis genome sequencing.</title>
        <authorList>
            <person name="Alam M."/>
            <person name="Haque M.S."/>
            <person name="Islam M.S."/>
            <person name="Emdad E.M."/>
            <person name="Islam M.M."/>
            <person name="Ahmed B."/>
            <person name="Halim A."/>
            <person name="Hossen Q.M.M."/>
            <person name="Hossain M.Z."/>
            <person name="Ahmed R."/>
            <person name="Khan M.M."/>
            <person name="Islam R."/>
            <person name="Rashid M.M."/>
            <person name="Khan S.A."/>
            <person name="Rahman M.S."/>
            <person name="Alam M."/>
        </authorList>
    </citation>
    <scope>NUCLEOTIDE SEQUENCE [LARGE SCALE GENOMIC DNA]</scope>
    <source>
        <strain evidence="2">cv. CVL-1</strain>
        <tissue evidence="1">Whole seedling</tissue>
    </source>
</reference>
<organism evidence="1 2">
    <name type="scientific">Corchorus capsularis</name>
    <name type="common">Jute</name>
    <dbReference type="NCBI Taxonomy" id="210143"/>
    <lineage>
        <taxon>Eukaryota</taxon>
        <taxon>Viridiplantae</taxon>
        <taxon>Streptophyta</taxon>
        <taxon>Embryophyta</taxon>
        <taxon>Tracheophyta</taxon>
        <taxon>Spermatophyta</taxon>
        <taxon>Magnoliopsida</taxon>
        <taxon>eudicotyledons</taxon>
        <taxon>Gunneridae</taxon>
        <taxon>Pentapetalae</taxon>
        <taxon>rosids</taxon>
        <taxon>malvids</taxon>
        <taxon>Malvales</taxon>
        <taxon>Malvaceae</taxon>
        <taxon>Grewioideae</taxon>
        <taxon>Apeibeae</taxon>
        <taxon>Corchorus</taxon>
    </lineage>
</organism>
<evidence type="ECO:0000313" key="1">
    <source>
        <dbReference type="EMBL" id="OMO78024.1"/>
    </source>
</evidence>
<keyword evidence="2" id="KW-1185">Reference proteome</keyword>
<accession>A0A1R3I635</accession>
<dbReference type="EMBL" id="AWWV01010628">
    <property type="protein sequence ID" value="OMO78024.1"/>
    <property type="molecule type" value="Genomic_DNA"/>
</dbReference>
<proteinExistence type="predicted"/>
<comment type="caution">
    <text evidence="1">The sequence shown here is derived from an EMBL/GenBank/DDBJ whole genome shotgun (WGS) entry which is preliminary data.</text>
</comment>
<dbReference type="Proteomes" id="UP000188268">
    <property type="component" value="Unassembled WGS sequence"/>
</dbReference>
<gene>
    <name evidence="1" type="ORF">CCACVL1_14699</name>
</gene>
<evidence type="ECO:0000313" key="2">
    <source>
        <dbReference type="Proteomes" id="UP000188268"/>
    </source>
</evidence>
<dbReference type="Gramene" id="OMO78024">
    <property type="protein sequence ID" value="OMO78024"/>
    <property type="gene ID" value="CCACVL1_14699"/>
</dbReference>
<dbReference type="AlphaFoldDB" id="A0A1R3I635"/>
<protein>
    <submittedName>
        <fullName evidence="1">Uncharacterized protein</fullName>
    </submittedName>
</protein>